<feature type="compositionally biased region" description="Pro residues" evidence="5">
    <location>
        <begin position="74"/>
        <end position="83"/>
    </location>
</feature>
<dbReference type="InterPro" id="IPR050446">
    <property type="entry name" value="FAD-oxidoreductase/Apoptosis"/>
</dbReference>
<feature type="region of interest" description="Disordered" evidence="5">
    <location>
        <begin position="117"/>
        <end position="139"/>
    </location>
</feature>
<feature type="domain" description="FAD/NAD(P)-binding" evidence="6">
    <location>
        <begin position="88"/>
        <end position="393"/>
    </location>
</feature>
<dbReference type="Gene3D" id="3.50.50.60">
    <property type="entry name" value="FAD/NAD(P)-binding domain"/>
    <property type="match status" value="2"/>
</dbReference>
<evidence type="ECO:0000256" key="1">
    <source>
        <dbReference type="ARBA" id="ARBA00001974"/>
    </source>
</evidence>
<evidence type="ECO:0000256" key="3">
    <source>
        <dbReference type="ARBA" id="ARBA00022827"/>
    </source>
</evidence>
<keyword evidence="4" id="KW-0560">Oxidoreductase</keyword>
<dbReference type="Pfam" id="PF07992">
    <property type="entry name" value="Pyr_redox_2"/>
    <property type="match status" value="1"/>
</dbReference>
<organism evidence="8 9">
    <name type="scientific">Microlunatus antarcticus</name>
    <dbReference type="NCBI Taxonomy" id="53388"/>
    <lineage>
        <taxon>Bacteria</taxon>
        <taxon>Bacillati</taxon>
        <taxon>Actinomycetota</taxon>
        <taxon>Actinomycetes</taxon>
        <taxon>Propionibacteriales</taxon>
        <taxon>Propionibacteriaceae</taxon>
        <taxon>Microlunatus</taxon>
    </lineage>
</organism>
<comment type="caution">
    <text evidence="8">The sequence shown here is derived from an EMBL/GenBank/DDBJ whole genome shotgun (WGS) entry which is preliminary data.</text>
</comment>
<gene>
    <name evidence="8" type="ORF">FHX39_002781</name>
</gene>
<dbReference type="InterPro" id="IPR028202">
    <property type="entry name" value="Reductase_C"/>
</dbReference>
<dbReference type="PANTHER" id="PTHR43557:SF2">
    <property type="entry name" value="RIESKE DOMAIN-CONTAINING PROTEIN-RELATED"/>
    <property type="match status" value="1"/>
</dbReference>
<comment type="cofactor">
    <cofactor evidence="1">
        <name>FAD</name>
        <dbReference type="ChEBI" id="CHEBI:57692"/>
    </cofactor>
</comment>
<keyword evidence="3" id="KW-0274">FAD</keyword>
<dbReference type="PRINTS" id="PR00411">
    <property type="entry name" value="PNDRDTASEI"/>
</dbReference>
<dbReference type="Proteomes" id="UP000565572">
    <property type="component" value="Unassembled WGS sequence"/>
</dbReference>
<evidence type="ECO:0000313" key="9">
    <source>
        <dbReference type="Proteomes" id="UP000565572"/>
    </source>
</evidence>
<dbReference type="Pfam" id="PF13370">
    <property type="entry name" value="Fer4_13"/>
    <property type="match status" value="1"/>
</dbReference>
<protein>
    <submittedName>
        <fullName evidence="8">NADPH-dependent 2,4-dienoyl-CoA reductase/sulfur reductase-like enzyme/ferredoxin</fullName>
    </submittedName>
</protein>
<dbReference type="InterPro" id="IPR016156">
    <property type="entry name" value="FAD/NAD-linked_Rdtase_dimer_sf"/>
</dbReference>
<dbReference type="Gene3D" id="3.30.390.30">
    <property type="match status" value="1"/>
</dbReference>
<dbReference type="InterPro" id="IPR036188">
    <property type="entry name" value="FAD/NAD-bd_sf"/>
</dbReference>
<dbReference type="GO" id="GO:0005737">
    <property type="term" value="C:cytoplasm"/>
    <property type="evidence" value="ECO:0007669"/>
    <property type="project" value="TreeGrafter"/>
</dbReference>
<dbReference type="AlphaFoldDB" id="A0A7W5JWZ2"/>
<dbReference type="InterPro" id="IPR023753">
    <property type="entry name" value="FAD/NAD-binding_dom"/>
</dbReference>
<keyword evidence="9" id="KW-1185">Reference proteome</keyword>
<evidence type="ECO:0000259" key="7">
    <source>
        <dbReference type="Pfam" id="PF14759"/>
    </source>
</evidence>
<dbReference type="SUPFAM" id="SSF55424">
    <property type="entry name" value="FAD/NAD-linked reductases, dimerisation (C-terminal) domain"/>
    <property type="match status" value="1"/>
</dbReference>
<proteinExistence type="predicted"/>
<dbReference type="SUPFAM" id="SSF51905">
    <property type="entry name" value="FAD/NAD(P)-binding domain"/>
    <property type="match status" value="1"/>
</dbReference>
<dbReference type="SUPFAM" id="SSF54862">
    <property type="entry name" value="4Fe-4S ferredoxins"/>
    <property type="match status" value="1"/>
</dbReference>
<keyword evidence="2" id="KW-0285">Flavoprotein</keyword>
<dbReference type="PANTHER" id="PTHR43557">
    <property type="entry name" value="APOPTOSIS-INDUCING FACTOR 1"/>
    <property type="match status" value="1"/>
</dbReference>
<dbReference type="Gene3D" id="3.30.70.20">
    <property type="match status" value="1"/>
</dbReference>
<dbReference type="EMBL" id="JACHZG010000001">
    <property type="protein sequence ID" value="MBB3327837.1"/>
    <property type="molecule type" value="Genomic_DNA"/>
</dbReference>
<name>A0A7W5JWZ2_9ACTN</name>
<dbReference type="RefSeq" id="WP_183339313.1">
    <property type="nucleotide sequence ID" value="NZ_JACHZG010000001.1"/>
</dbReference>
<evidence type="ECO:0000259" key="6">
    <source>
        <dbReference type="Pfam" id="PF07992"/>
    </source>
</evidence>
<sequence length="549" mass="58775">MRLVVDMTKCQSYAQCCFLAPESFTFQGQEALVYDPAPTDAHRGKILQAAAACPVQAILLDRSDDPTLARRELPAPPPGPTPLGPESRVVVVGASLAGLRGAEALRREGFRGELTIIGDEPEEPYDRPPLSKQVLSGRVAPESTTLPRLEDLDAGWRLGVAATGLDLDAKQVLLADGEHIAFDRLLIATGTRARPWVDPDGAGLDGVFTLRTVDDSRRLRAALEARPARVLVVGGGFTGSEVASVCRDLDLPVTVAVRGPAPLAGALGAVVGRIAGDVQRDHGVDLRCDVSVTTLEGQDGRVRGARLSDGTFVEADVVVVATGAVRNVEWLEGSGLSSGEWGVTCDAGCRVFDLNGVVTDDVFVAGDVARFPHPVFGAEFMAMEHWGNAVEQARVAAHNMVTGQVRRWAHLSVPVFWSIQFGHVIKSVGVPSVADEVMITQGSVEDRSFVAVYGRQGRTVAAVSFDQSKLLEHHRRAIAEGAAFPPDASTVNEAPDQDLEPAGLPSTRTPWAVAEETDLVVTGDEPSEWRTTWRPRRADDQQPQLARQE</sequence>
<evidence type="ECO:0000256" key="4">
    <source>
        <dbReference type="ARBA" id="ARBA00023002"/>
    </source>
</evidence>
<feature type="region of interest" description="Disordered" evidence="5">
    <location>
        <begin position="481"/>
        <end position="549"/>
    </location>
</feature>
<dbReference type="GO" id="GO:0016651">
    <property type="term" value="F:oxidoreductase activity, acting on NAD(P)H"/>
    <property type="evidence" value="ECO:0007669"/>
    <property type="project" value="TreeGrafter"/>
</dbReference>
<evidence type="ECO:0000256" key="5">
    <source>
        <dbReference type="SAM" id="MobiDB-lite"/>
    </source>
</evidence>
<dbReference type="Pfam" id="PF14759">
    <property type="entry name" value="Reductase_C"/>
    <property type="match status" value="1"/>
</dbReference>
<evidence type="ECO:0000256" key="2">
    <source>
        <dbReference type="ARBA" id="ARBA00022630"/>
    </source>
</evidence>
<feature type="region of interest" description="Disordered" evidence="5">
    <location>
        <begin position="66"/>
        <end position="86"/>
    </location>
</feature>
<accession>A0A7W5JWZ2</accession>
<reference evidence="8 9" key="1">
    <citation type="submission" date="2020-08" db="EMBL/GenBank/DDBJ databases">
        <title>Sequencing the genomes of 1000 actinobacteria strains.</title>
        <authorList>
            <person name="Klenk H.-P."/>
        </authorList>
    </citation>
    <scope>NUCLEOTIDE SEQUENCE [LARGE SCALE GENOMIC DNA]</scope>
    <source>
        <strain evidence="8 9">DSM 11053</strain>
    </source>
</reference>
<dbReference type="PRINTS" id="PR00368">
    <property type="entry name" value="FADPNR"/>
</dbReference>
<feature type="domain" description="Reductase C-terminal" evidence="7">
    <location>
        <begin position="416"/>
        <end position="488"/>
    </location>
</feature>
<evidence type="ECO:0000313" key="8">
    <source>
        <dbReference type="EMBL" id="MBB3327837.1"/>
    </source>
</evidence>